<comment type="caution">
    <text evidence="2">The sequence shown here is derived from an EMBL/GenBank/DDBJ whole genome shotgun (WGS) entry which is preliminary data.</text>
</comment>
<organism evidence="2 3">
    <name type="scientific">Myotis myotis</name>
    <name type="common">Greater mouse-eared bat</name>
    <name type="synonym">Vespertilio myotis</name>
    <dbReference type="NCBI Taxonomy" id="51298"/>
    <lineage>
        <taxon>Eukaryota</taxon>
        <taxon>Metazoa</taxon>
        <taxon>Chordata</taxon>
        <taxon>Craniata</taxon>
        <taxon>Vertebrata</taxon>
        <taxon>Euteleostomi</taxon>
        <taxon>Mammalia</taxon>
        <taxon>Eutheria</taxon>
        <taxon>Laurasiatheria</taxon>
        <taxon>Chiroptera</taxon>
        <taxon>Yangochiroptera</taxon>
        <taxon>Vespertilionidae</taxon>
        <taxon>Myotis</taxon>
    </lineage>
</organism>
<dbReference type="AlphaFoldDB" id="A0A7J8A167"/>
<gene>
    <name evidence="2" type="ORF">mMyoMyo1_017705</name>
</gene>
<dbReference type="Proteomes" id="UP000527355">
    <property type="component" value="Unassembled WGS sequence"/>
</dbReference>
<dbReference type="GO" id="GO:0016020">
    <property type="term" value="C:membrane"/>
    <property type="evidence" value="ECO:0007669"/>
    <property type="project" value="UniProtKB-SubCell"/>
</dbReference>
<proteinExistence type="predicted"/>
<comment type="subcellular location">
    <subcellularLocation>
        <location evidence="1">Membrane</location>
        <topology evidence="1">Multi-pass membrane protein</topology>
    </subcellularLocation>
</comment>
<sequence length="108" mass="11417">MDPSNKKLTGTLMLAVGGAVLGSLQFGYNTGVINAPQKVSAPLSLAYQHQLALHTPSHTRPASEVSDVYVNSPSASVSCFLAPNRSEILIIGLKFLGPIETWGLNRSP</sequence>
<dbReference type="Gene3D" id="1.20.1250.20">
    <property type="entry name" value="MFS general substrate transporter like domains"/>
    <property type="match status" value="1"/>
</dbReference>
<evidence type="ECO:0000313" key="2">
    <source>
        <dbReference type="EMBL" id="KAF6380347.1"/>
    </source>
</evidence>
<accession>A0A7J8A167</accession>
<evidence type="ECO:0000313" key="3">
    <source>
        <dbReference type="Proteomes" id="UP000527355"/>
    </source>
</evidence>
<evidence type="ECO:0000256" key="1">
    <source>
        <dbReference type="ARBA" id="ARBA00004141"/>
    </source>
</evidence>
<dbReference type="InterPro" id="IPR036259">
    <property type="entry name" value="MFS_trans_sf"/>
</dbReference>
<keyword evidence="3" id="KW-1185">Reference proteome</keyword>
<name>A0A7J8A167_MYOMY</name>
<dbReference type="EMBL" id="JABWUV010000002">
    <property type="protein sequence ID" value="KAF6380347.1"/>
    <property type="molecule type" value="Genomic_DNA"/>
</dbReference>
<protein>
    <submittedName>
        <fullName evidence="2">Solute carrier family 2 member 1</fullName>
    </submittedName>
</protein>
<reference evidence="2 3" key="1">
    <citation type="journal article" date="2020" name="Nature">
        <title>Six reference-quality genomes reveal evolution of bat adaptations.</title>
        <authorList>
            <person name="Jebb D."/>
            <person name="Huang Z."/>
            <person name="Pippel M."/>
            <person name="Hughes G.M."/>
            <person name="Lavrichenko K."/>
            <person name="Devanna P."/>
            <person name="Winkler S."/>
            <person name="Jermiin L.S."/>
            <person name="Skirmuntt E.C."/>
            <person name="Katzourakis A."/>
            <person name="Burkitt-Gray L."/>
            <person name="Ray D.A."/>
            <person name="Sullivan K.A.M."/>
            <person name="Roscito J.G."/>
            <person name="Kirilenko B.M."/>
            <person name="Davalos L.M."/>
            <person name="Corthals A.P."/>
            <person name="Power M.L."/>
            <person name="Jones G."/>
            <person name="Ransome R.D."/>
            <person name="Dechmann D.K.N."/>
            <person name="Locatelli A.G."/>
            <person name="Puechmaille S.J."/>
            <person name="Fedrigo O."/>
            <person name="Jarvis E.D."/>
            <person name="Hiller M."/>
            <person name="Vernes S.C."/>
            <person name="Myers E.W."/>
            <person name="Teeling E.C."/>
        </authorList>
    </citation>
    <scope>NUCLEOTIDE SEQUENCE [LARGE SCALE GENOMIC DNA]</scope>
    <source>
        <strain evidence="2">MMyoMyo1</strain>
        <tissue evidence="2">Flight muscle</tissue>
    </source>
</reference>